<dbReference type="InterPro" id="IPR048136">
    <property type="entry name" value="STM3941-like"/>
</dbReference>
<keyword evidence="1" id="KW-1133">Transmembrane helix</keyword>
<name>A0A6N6MGS7_9FLAO</name>
<gene>
    <name evidence="2" type="ORF">F6U93_11310</name>
</gene>
<proteinExistence type="predicted"/>
<sequence length="183" mass="20790">MNENIEIPLSKNKIILLFVGALIFVILGLWFAIDPENFKVSIFRYRSAELIKIIGIISVAFFGVCSFFIFKKVFDKKPGLIIDKNGITDNSNSTSIGLVKWTDIIGIRVLEVVNQKFVMIDVSNPEHYIELKKNGIGKMAMKANYKKYGSPISITANSLKSDFKEVRAIIEKQYEKNALQHRL</sequence>
<dbReference type="NCBIfam" id="NF041635">
    <property type="entry name" value="STM3941_fam"/>
    <property type="match status" value="1"/>
</dbReference>
<evidence type="ECO:0000313" key="3">
    <source>
        <dbReference type="Proteomes" id="UP000441333"/>
    </source>
</evidence>
<organism evidence="2 3">
    <name type="scientific">Pseudotamlana haliotis</name>
    <dbReference type="NCBI Taxonomy" id="2614804"/>
    <lineage>
        <taxon>Bacteria</taxon>
        <taxon>Pseudomonadati</taxon>
        <taxon>Bacteroidota</taxon>
        <taxon>Flavobacteriia</taxon>
        <taxon>Flavobacteriales</taxon>
        <taxon>Flavobacteriaceae</taxon>
        <taxon>Pseudotamlana</taxon>
    </lineage>
</organism>
<dbReference type="Proteomes" id="UP000441333">
    <property type="component" value="Unassembled WGS sequence"/>
</dbReference>
<accession>A0A6N6MGS7</accession>
<evidence type="ECO:0000313" key="2">
    <source>
        <dbReference type="EMBL" id="KAB1067335.1"/>
    </source>
</evidence>
<dbReference type="RefSeq" id="WP_150939874.1">
    <property type="nucleotide sequence ID" value="NZ_WAAT01000049.1"/>
</dbReference>
<feature type="transmembrane region" description="Helical" evidence="1">
    <location>
        <begin position="14"/>
        <end position="33"/>
    </location>
</feature>
<protein>
    <submittedName>
        <fullName evidence="2">Uncharacterized protein</fullName>
    </submittedName>
</protein>
<keyword evidence="1" id="KW-0472">Membrane</keyword>
<dbReference type="AlphaFoldDB" id="A0A6N6MGS7"/>
<reference evidence="2 3" key="1">
    <citation type="submission" date="2019-09" db="EMBL/GenBank/DDBJ databases">
        <authorList>
            <person name="Cao W.R."/>
        </authorList>
    </citation>
    <scope>NUCLEOTIDE SEQUENCE [LARGE SCALE GENOMIC DNA]</scope>
    <source>
        <strain evidence="2 3">B1N29</strain>
    </source>
</reference>
<evidence type="ECO:0000256" key="1">
    <source>
        <dbReference type="SAM" id="Phobius"/>
    </source>
</evidence>
<dbReference type="EMBL" id="WAAT01000049">
    <property type="protein sequence ID" value="KAB1067335.1"/>
    <property type="molecule type" value="Genomic_DNA"/>
</dbReference>
<keyword evidence="1" id="KW-0812">Transmembrane</keyword>
<keyword evidence="3" id="KW-1185">Reference proteome</keyword>
<comment type="caution">
    <text evidence="2">The sequence shown here is derived from an EMBL/GenBank/DDBJ whole genome shotgun (WGS) entry which is preliminary data.</text>
</comment>
<feature type="transmembrane region" description="Helical" evidence="1">
    <location>
        <begin position="53"/>
        <end position="70"/>
    </location>
</feature>